<evidence type="ECO:0000313" key="1">
    <source>
        <dbReference type="EMBL" id="NGO47300.1"/>
    </source>
</evidence>
<evidence type="ECO:0000313" key="2">
    <source>
        <dbReference type="Proteomes" id="UP001518140"/>
    </source>
</evidence>
<organism evidence="1 2">
    <name type="scientific">Streptomyces ureilyticus</name>
    <dbReference type="NCBI Taxonomy" id="1775131"/>
    <lineage>
        <taxon>Bacteria</taxon>
        <taxon>Bacillati</taxon>
        <taxon>Actinomycetota</taxon>
        <taxon>Actinomycetes</taxon>
        <taxon>Kitasatosporales</taxon>
        <taxon>Streptomycetaceae</taxon>
        <taxon>Streptomyces</taxon>
    </lineage>
</organism>
<keyword evidence="2" id="KW-1185">Reference proteome</keyword>
<sequence>MTGQRVQSHVNVDDLPGNNQVREVIVCGGGSREPQILACRPDNSFDTEMPADIVAAVSRVLETSRPL</sequence>
<protein>
    <submittedName>
        <fullName evidence="1">Uncharacterized protein</fullName>
    </submittedName>
</protein>
<proteinExistence type="predicted"/>
<name>A0ABX0E341_9ACTN</name>
<gene>
    <name evidence="1" type="ORF">G6048_36130</name>
</gene>
<dbReference type="EMBL" id="JAAKZX010000172">
    <property type="protein sequence ID" value="NGO47300.1"/>
    <property type="molecule type" value="Genomic_DNA"/>
</dbReference>
<dbReference type="Proteomes" id="UP001518140">
    <property type="component" value="Unassembled WGS sequence"/>
</dbReference>
<comment type="caution">
    <text evidence="1">The sequence shown here is derived from an EMBL/GenBank/DDBJ whole genome shotgun (WGS) entry which is preliminary data.</text>
</comment>
<dbReference type="RefSeq" id="WP_165343807.1">
    <property type="nucleotide sequence ID" value="NZ_JAAKZX010000172.1"/>
</dbReference>
<reference evidence="1 2" key="1">
    <citation type="submission" date="2020-02" db="EMBL/GenBank/DDBJ databases">
        <title>Whole-genome analyses of novel actinobacteria.</title>
        <authorList>
            <person name="Sahin N."/>
            <person name="Tokatli A."/>
        </authorList>
    </citation>
    <scope>NUCLEOTIDE SEQUENCE [LARGE SCALE GENOMIC DNA]</scope>
    <source>
        <strain evidence="1 2">YC419</strain>
    </source>
</reference>
<accession>A0ABX0E341</accession>